<proteinExistence type="predicted"/>
<reference evidence="2" key="1">
    <citation type="journal article" date="2019" name="Int. J. Syst. Evol. Microbiol.">
        <title>The Global Catalogue of Microorganisms (GCM) 10K type strain sequencing project: providing services to taxonomists for standard genome sequencing and annotation.</title>
        <authorList>
            <consortium name="The Broad Institute Genomics Platform"/>
            <consortium name="The Broad Institute Genome Sequencing Center for Infectious Disease"/>
            <person name="Wu L."/>
            <person name="Ma J."/>
        </authorList>
    </citation>
    <scope>NUCLEOTIDE SEQUENCE [LARGE SCALE GENOMIC DNA]</scope>
    <source>
        <strain evidence="2">JCM 9458</strain>
    </source>
</reference>
<name>A0ABP6SZ95_9ACTN</name>
<evidence type="ECO:0000313" key="1">
    <source>
        <dbReference type="EMBL" id="GAA3389093.1"/>
    </source>
</evidence>
<dbReference type="Proteomes" id="UP001501676">
    <property type="component" value="Unassembled WGS sequence"/>
</dbReference>
<evidence type="ECO:0000313" key="2">
    <source>
        <dbReference type="Proteomes" id="UP001501676"/>
    </source>
</evidence>
<sequence>MGQSRGGLSLLSRVSVNRASDLDASFRPIWSALGVERVPFASYAQDFGSRFFLRGRNRLNRAVRAMDDDQAGVPRGCQQ</sequence>
<comment type="caution">
    <text evidence="1">The sequence shown here is derived from an EMBL/GenBank/DDBJ whole genome shotgun (WGS) entry which is preliminary data.</text>
</comment>
<dbReference type="EMBL" id="BAAAYN010000023">
    <property type="protein sequence ID" value="GAA3389093.1"/>
    <property type="molecule type" value="Genomic_DNA"/>
</dbReference>
<protein>
    <submittedName>
        <fullName evidence="1">Uncharacterized protein</fullName>
    </submittedName>
</protein>
<gene>
    <name evidence="1" type="ORF">GCM10020369_37920</name>
</gene>
<accession>A0ABP6SZ95</accession>
<keyword evidence="2" id="KW-1185">Reference proteome</keyword>
<organism evidence="1 2">
    <name type="scientific">Cryptosporangium minutisporangium</name>
    <dbReference type="NCBI Taxonomy" id="113569"/>
    <lineage>
        <taxon>Bacteria</taxon>
        <taxon>Bacillati</taxon>
        <taxon>Actinomycetota</taxon>
        <taxon>Actinomycetes</taxon>
        <taxon>Cryptosporangiales</taxon>
        <taxon>Cryptosporangiaceae</taxon>
        <taxon>Cryptosporangium</taxon>
    </lineage>
</organism>